<keyword evidence="3" id="KW-0804">Transcription</keyword>
<name>A0A081RB31_SPHCR</name>
<dbReference type="Pfam" id="PF00440">
    <property type="entry name" value="TetR_N"/>
    <property type="match status" value="1"/>
</dbReference>
<evidence type="ECO:0000313" key="7">
    <source>
        <dbReference type="Proteomes" id="UP000028411"/>
    </source>
</evidence>
<dbReference type="InterPro" id="IPR011075">
    <property type="entry name" value="TetR_C"/>
</dbReference>
<keyword evidence="2 4" id="KW-0238">DNA-binding</keyword>
<feature type="domain" description="HTH tetR-type" evidence="5">
    <location>
        <begin position="14"/>
        <end position="74"/>
    </location>
</feature>
<evidence type="ECO:0000259" key="5">
    <source>
        <dbReference type="PROSITE" id="PS50977"/>
    </source>
</evidence>
<dbReference type="EMBL" id="JFHR01000043">
    <property type="protein sequence ID" value="KEQ52404.1"/>
    <property type="molecule type" value="Genomic_DNA"/>
</dbReference>
<dbReference type="GO" id="GO:0000976">
    <property type="term" value="F:transcription cis-regulatory region binding"/>
    <property type="evidence" value="ECO:0007669"/>
    <property type="project" value="TreeGrafter"/>
</dbReference>
<evidence type="ECO:0000256" key="1">
    <source>
        <dbReference type="ARBA" id="ARBA00023015"/>
    </source>
</evidence>
<evidence type="ECO:0000256" key="4">
    <source>
        <dbReference type="PROSITE-ProRule" id="PRU00335"/>
    </source>
</evidence>
<dbReference type="AlphaFoldDB" id="A0A081RB31"/>
<dbReference type="InterPro" id="IPR036271">
    <property type="entry name" value="Tet_transcr_reg_TetR-rel_C_sf"/>
</dbReference>
<gene>
    <name evidence="6" type="ORF">BV95_03298</name>
</gene>
<organism evidence="6 7">
    <name type="scientific">Sphingobium chlorophenolicum</name>
    <dbReference type="NCBI Taxonomy" id="46429"/>
    <lineage>
        <taxon>Bacteria</taxon>
        <taxon>Pseudomonadati</taxon>
        <taxon>Pseudomonadota</taxon>
        <taxon>Alphaproteobacteria</taxon>
        <taxon>Sphingomonadales</taxon>
        <taxon>Sphingomonadaceae</taxon>
        <taxon>Sphingobium</taxon>
    </lineage>
</organism>
<keyword evidence="1" id="KW-0805">Transcription regulation</keyword>
<accession>A0A081RB31</accession>
<dbReference type="Proteomes" id="UP000028411">
    <property type="component" value="Unassembled WGS sequence"/>
</dbReference>
<dbReference type="GO" id="GO:0003700">
    <property type="term" value="F:DNA-binding transcription factor activity"/>
    <property type="evidence" value="ECO:0007669"/>
    <property type="project" value="TreeGrafter"/>
</dbReference>
<reference evidence="6 7" key="1">
    <citation type="submission" date="2014-02" db="EMBL/GenBank/DDBJ databases">
        <title>Whole genome sequence of Sphingobium chlorophenolicum NBRC 16172.</title>
        <authorList>
            <person name="Gan H.M."/>
            <person name="Gan H.Y."/>
            <person name="Chew T.H."/>
            <person name="Savka M.A."/>
        </authorList>
    </citation>
    <scope>NUCLEOTIDE SEQUENCE [LARGE SCALE GENOMIC DNA]</scope>
    <source>
        <strain evidence="6 7">NBRC 16172</strain>
    </source>
</reference>
<dbReference type="PATRIC" id="fig|46429.4.peg.3283"/>
<dbReference type="PANTHER" id="PTHR30055">
    <property type="entry name" value="HTH-TYPE TRANSCRIPTIONAL REGULATOR RUTR"/>
    <property type="match status" value="1"/>
</dbReference>
<dbReference type="InterPro" id="IPR001647">
    <property type="entry name" value="HTH_TetR"/>
</dbReference>
<dbReference type="Pfam" id="PF14514">
    <property type="entry name" value="TetR_C_9"/>
    <property type="match status" value="1"/>
</dbReference>
<dbReference type="InterPro" id="IPR050109">
    <property type="entry name" value="HTH-type_TetR-like_transc_reg"/>
</dbReference>
<dbReference type="PANTHER" id="PTHR30055:SF181">
    <property type="entry name" value="BLR6905 PROTEIN"/>
    <property type="match status" value="1"/>
</dbReference>
<dbReference type="PROSITE" id="PS50977">
    <property type="entry name" value="HTH_TETR_2"/>
    <property type="match status" value="1"/>
</dbReference>
<dbReference type="RefSeq" id="WP_037454280.1">
    <property type="nucleotide sequence ID" value="NZ_JFHR01000043.1"/>
</dbReference>
<sequence length="215" mass="24168">MARVGVRLDANGRVAARERLLDATSALLGERDTLDISLNEIAARSGLNHGLVNYYFKGKEGLLLALLERDAARALSELEHLVGQNMPPLTKLELHIRGVINVYFRYPYINRLINVLQSGNADMARELARIFIAPLQKFQARIIDECLRAGDIGFVDPTLFYYTVIGACEFLFHSRNTLPYLSGPPEITSKLKEDYADHLVRFLLDGLKIRSEQPA</sequence>
<dbReference type="SUPFAM" id="SSF48498">
    <property type="entry name" value="Tetracyclin repressor-like, C-terminal domain"/>
    <property type="match status" value="1"/>
</dbReference>
<evidence type="ECO:0000256" key="2">
    <source>
        <dbReference type="ARBA" id="ARBA00023125"/>
    </source>
</evidence>
<evidence type="ECO:0000256" key="3">
    <source>
        <dbReference type="ARBA" id="ARBA00023163"/>
    </source>
</evidence>
<proteinExistence type="predicted"/>
<dbReference type="SUPFAM" id="SSF46689">
    <property type="entry name" value="Homeodomain-like"/>
    <property type="match status" value="1"/>
</dbReference>
<dbReference type="eggNOG" id="COG1309">
    <property type="taxonomic scope" value="Bacteria"/>
</dbReference>
<comment type="caution">
    <text evidence="6">The sequence shown here is derived from an EMBL/GenBank/DDBJ whole genome shotgun (WGS) entry which is preliminary data.</text>
</comment>
<dbReference type="OrthoDB" id="2356263at2"/>
<dbReference type="Gene3D" id="1.10.357.10">
    <property type="entry name" value="Tetracycline Repressor, domain 2"/>
    <property type="match status" value="1"/>
</dbReference>
<dbReference type="InterPro" id="IPR009057">
    <property type="entry name" value="Homeodomain-like_sf"/>
</dbReference>
<protein>
    <submittedName>
        <fullName evidence="6">Regulatory protein TetR</fullName>
    </submittedName>
</protein>
<feature type="DNA-binding region" description="H-T-H motif" evidence="4">
    <location>
        <begin position="37"/>
        <end position="56"/>
    </location>
</feature>
<evidence type="ECO:0000313" key="6">
    <source>
        <dbReference type="EMBL" id="KEQ52404.1"/>
    </source>
</evidence>